<dbReference type="Proteomes" id="UP000076502">
    <property type="component" value="Unassembled WGS sequence"/>
</dbReference>
<proteinExistence type="predicted"/>
<keyword evidence="3" id="KW-1185">Reference proteome</keyword>
<evidence type="ECO:0000256" key="1">
    <source>
        <dbReference type="SAM" id="MobiDB-lite"/>
    </source>
</evidence>
<name>A0A154P8H7_DUFNO</name>
<accession>A0A154P8H7</accession>
<feature type="region of interest" description="Disordered" evidence="1">
    <location>
        <begin position="57"/>
        <end position="82"/>
    </location>
</feature>
<dbReference type="EMBL" id="KQ434827">
    <property type="protein sequence ID" value="KZC07518.1"/>
    <property type="molecule type" value="Genomic_DNA"/>
</dbReference>
<gene>
    <name evidence="2" type="ORF">WN55_08289</name>
</gene>
<feature type="compositionally biased region" description="Basic residues" evidence="1">
    <location>
        <begin position="68"/>
        <end position="78"/>
    </location>
</feature>
<organism evidence="2 3">
    <name type="scientific">Dufourea novaeangliae</name>
    <name type="common">Sweat bee</name>
    <dbReference type="NCBI Taxonomy" id="178035"/>
    <lineage>
        <taxon>Eukaryota</taxon>
        <taxon>Metazoa</taxon>
        <taxon>Ecdysozoa</taxon>
        <taxon>Arthropoda</taxon>
        <taxon>Hexapoda</taxon>
        <taxon>Insecta</taxon>
        <taxon>Pterygota</taxon>
        <taxon>Neoptera</taxon>
        <taxon>Endopterygota</taxon>
        <taxon>Hymenoptera</taxon>
        <taxon>Apocrita</taxon>
        <taxon>Aculeata</taxon>
        <taxon>Apoidea</taxon>
        <taxon>Anthophila</taxon>
        <taxon>Halictidae</taxon>
        <taxon>Rophitinae</taxon>
        <taxon>Dufourea</taxon>
    </lineage>
</organism>
<dbReference type="AlphaFoldDB" id="A0A154P8H7"/>
<protein>
    <submittedName>
        <fullName evidence="2">Uncharacterized protein</fullName>
    </submittedName>
</protein>
<evidence type="ECO:0000313" key="3">
    <source>
        <dbReference type="Proteomes" id="UP000076502"/>
    </source>
</evidence>
<evidence type="ECO:0000313" key="2">
    <source>
        <dbReference type="EMBL" id="KZC07518.1"/>
    </source>
</evidence>
<reference evidence="2 3" key="1">
    <citation type="submission" date="2015-07" db="EMBL/GenBank/DDBJ databases">
        <title>The genome of Dufourea novaeangliae.</title>
        <authorList>
            <person name="Pan H."/>
            <person name="Kapheim K."/>
        </authorList>
    </citation>
    <scope>NUCLEOTIDE SEQUENCE [LARGE SCALE GENOMIC DNA]</scope>
    <source>
        <strain evidence="2">0120121106</strain>
        <tissue evidence="2">Whole body</tissue>
    </source>
</reference>
<sequence>MHRKSYFIKSVTLLPSPRYSSLSGRDSMRRRDREGVRLIAFRHERRRILNETAGARVEATERNERRGRNGRKRRRWRMKTTSLEEERRDGAVRGMLEERAKVPYKRISLTSGFDSIKDGWIRHRAYGRSISGLTLLKMKCTLGDVEADPNVLSAYRPPVPFPVPRGNATRPTERAYLRERRVPRVGSYDHPLDMPDFEYKSLPYSLLAGQYIIIIPTSGTPTGSERVNDP</sequence>
<feature type="compositionally biased region" description="Basic and acidic residues" evidence="1">
    <location>
        <begin position="58"/>
        <end position="67"/>
    </location>
</feature>